<name>A0ABR0AQV9_9CRUS</name>
<reference evidence="1 2" key="1">
    <citation type="journal article" date="2023" name="Nucleic Acids Res.">
        <title>The hologenome of Daphnia magna reveals possible DNA methylation and microbiome-mediated evolution of the host genome.</title>
        <authorList>
            <person name="Chaturvedi A."/>
            <person name="Li X."/>
            <person name="Dhandapani V."/>
            <person name="Marshall H."/>
            <person name="Kissane S."/>
            <person name="Cuenca-Cambronero M."/>
            <person name="Asole G."/>
            <person name="Calvet F."/>
            <person name="Ruiz-Romero M."/>
            <person name="Marangio P."/>
            <person name="Guigo R."/>
            <person name="Rago D."/>
            <person name="Mirbahai L."/>
            <person name="Eastwood N."/>
            <person name="Colbourne J.K."/>
            <person name="Zhou J."/>
            <person name="Mallon E."/>
            <person name="Orsini L."/>
        </authorList>
    </citation>
    <scope>NUCLEOTIDE SEQUENCE [LARGE SCALE GENOMIC DNA]</scope>
    <source>
        <strain evidence="1">LRV0_1</strain>
    </source>
</reference>
<comment type="caution">
    <text evidence="1">The sequence shown here is derived from an EMBL/GenBank/DDBJ whole genome shotgun (WGS) entry which is preliminary data.</text>
</comment>
<proteinExistence type="predicted"/>
<organism evidence="1 2">
    <name type="scientific">Daphnia magna</name>
    <dbReference type="NCBI Taxonomy" id="35525"/>
    <lineage>
        <taxon>Eukaryota</taxon>
        <taxon>Metazoa</taxon>
        <taxon>Ecdysozoa</taxon>
        <taxon>Arthropoda</taxon>
        <taxon>Crustacea</taxon>
        <taxon>Branchiopoda</taxon>
        <taxon>Diplostraca</taxon>
        <taxon>Cladocera</taxon>
        <taxon>Anomopoda</taxon>
        <taxon>Daphniidae</taxon>
        <taxon>Daphnia</taxon>
    </lineage>
</organism>
<sequence length="73" mass="8317">MDGQSRKRKEQTGRLLTLAQLGFAALRLRLRVVTAQCLEVCILPVVWPPVRVRLGQSLRLAQQVPGTERRLLR</sequence>
<dbReference type="EMBL" id="JAOYFB010000038">
    <property type="protein sequence ID" value="KAK4027460.1"/>
    <property type="molecule type" value="Genomic_DNA"/>
</dbReference>
<keyword evidence="2" id="KW-1185">Reference proteome</keyword>
<dbReference type="Proteomes" id="UP001234178">
    <property type="component" value="Unassembled WGS sequence"/>
</dbReference>
<protein>
    <submittedName>
        <fullName evidence="1">Uncharacterized protein</fullName>
    </submittedName>
</protein>
<gene>
    <name evidence="1" type="ORF">OUZ56_016506</name>
</gene>
<evidence type="ECO:0000313" key="1">
    <source>
        <dbReference type="EMBL" id="KAK4027460.1"/>
    </source>
</evidence>
<evidence type="ECO:0000313" key="2">
    <source>
        <dbReference type="Proteomes" id="UP001234178"/>
    </source>
</evidence>
<accession>A0ABR0AQV9</accession>